<gene>
    <name evidence="2" type="ORF">Syun_023023</name>
</gene>
<feature type="region of interest" description="Disordered" evidence="1">
    <location>
        <begin position="1"/>
        <end position="38"/>
    </location>
</feature>
<reference evidence="2 3" key="1">
    <citation type="submission" date="2024-01" db="EMBL/GenBank/DDBJ databases">
        <title>Genome assemblies of Stephania.</title>
        <authorList>
            <person name="Yang L."/>
        </authorList>
    </citation>
    <scope>NUCLEOTIDE SEQUENCE [LARGE SCALE GENOMIC DNA]</scope>
    <source>
        <strain evidence="2">YNDBR</strain>
        <tissue evidence="2">Leaf</tissue>
    </source>
</reference>
<organism evidence="2 3">
    <name type="scientific">Stephania yunnanensis</name>
    <dbReference type="NCBI Taxonomy" id="152371"/>
    <lineage>
        <taxon>Eukaryota</taxon>
        <taxon>Viridiplantae</taxon>
        <taxon>Streptophyta</taxon>
        <taxon>Embryophyta</taxon>
        <taxon>Tracheophyta</taxon>
        <taxon>Spermatophyta</taxon>
        <taxon>Magnoliopsida</taxon>
        <taxon>Ranunculales</taxon>
        <taxon>Menispermaceae</taxon>
        <taxon>Menispermoideae</taxon>
        <taxon>Cissampelideae</taxon>
        <taxon>Stephania</taxon>
    </lineage>
</organism>
<proteinExistence type="predicted"/>
<feature type="compositionally biased region" description="Basic and acidic residues" evidence="1">
    <location>
        <begin position="148"/>
        <end position="157"/>
    </location>
</feature>
<evidence type="ECO:0000313" key="3">
    <source>
        <dbReference type="Proteomes" id="UP001420932"/>
    </source>
</evidence>
<protein>
    <submittedName>
        <fullName evidence="2">Uncharacterized protein</fullName>
    </submittedName>
</protein>
<name>A0AAP0FGF8_9MAGN</name>
<dbReference type="Proteomes" id="UP001420932">
    <property type="component" value="Unassembled WGS sequence"/>
</dbReference>
<evidence type="ECO:0000313" key="2">
    <source>
        <dbReference type="EMBL" id="KAK9107012.1"/>
    </source>
</evidence>
<evidence type="ECO:0000256" key="1">
    <source>
        <dbReference type="SAM" id="MobiDB-lite"/>
    </source>
</evidence>
<accession>A0AAP0FGF8</accession>
<feature type="region of interest" description="Disordered" evidence="1">
    <location>
        <begin position="128"/>
        <end position="157"/>
    </location>
</feature>
<sequence length="157" mass="17103">MSRNGEGRPRRAGLAAQRPLPRGAAPATQPALPPPHAGLAARAQLRCCSRAGPCRAPQPLPRREGGGHARVAVVAQGGAGRAMRGVVAQAAEVLSGRIWSSRRCSDRRRAGAMTRQWWWRGSPVTMRRANQRCRGEDGNGFGGRRRRENGWDKPFRN</sequence>
<keyword evidence="3" id="KW-1185">Reference proteome</keyword>
<dbReference type="AlphaFoldDB" id="A0AAP0FGF8"/>
<dbReference type="EMBL" id="JBBNAF010000010">
    <property type="protein sequence ID" value="KAK9107012.1"/>
    <property type="molecule type" value="Genomic_DNA"/>
</dbReference>
<comment type="caution">
    <text evidence="2">The sequence shown here is derived from an EMBL/GenBank/DDBJ whole genome shotgun (WGS) entry which is preliminary data.</text>
</comment>